<keyword evidence="1" id="KW-0812">Transmembrane</keyword>
<evidence type="ECO:0000259" key="2">
    <source>
        <dbReference type="Pfam" id="PF07670"/>
    </source>
</evidence>
<protein>
    <recommendedName>
        <fullName evidence="2">Nucleoside transporter/FeoB GTPase Gate domain-containing protein</fullName>
    </recommendedName>
</protein>
<dbReference type="TCDB" id="9.B.156.1.4">
    <property type="family name" value="the putative 4-10 tms permease (4-10p) family"/>
</dbReference>
<dbReference type="KEGG" id="scc:Spico_0488"/>
<gene>
    <name evidence="3" type="ordered locus">Spico_0488</name>
</gene>
<reference evidence="3 4" key="2">
    <citation type="journal article" date="2012" name="Stand. Genomic Sci.">
        <title>Complete genome sequence of the termite hindgut bacterium Spirochaeta coccoides type strain (SPN1(T)), reclassification in the genus Sphaerochaeta as Sphaerochaeta coccoides comb. nov. and emendations of the family Spirochaetaceae and the genus Sphaerochaeta.</title>
        <authorList>
            <person name="Abt B."/>
            <person name="Han C."/>
            <person name="Scheuner C."/>
            <person name="Lu M."/>
            <person name="Lapidus A."/>
            <person name="Nolan M."/>
            <person name="Lucas S."/>
            <person name="Hammon N."/>
            <person name="Deshpande S."/>
            <person name="Cheng J.F."/>
            <person name="Tapia R."/>
            <person name="Goodwin L.A."/>
            <person name="Pitluck S."/>
            <person name="Liolios K."/>
            <person name="Pagani I."/>
            <person name="Ivanova N."/>
            <person name="Mavromatis K."/>
            <person name="Mikhailova N."/>
            <person name="Huntemann M."/>
            <person name="Pati A."/>
            <person name="Chen A."/>
            <person name="Palaniappan K."/>
            <person name="Land M."/>
            <person name="Hauser L."/>
            <person name="Brambilla E.M."/>
            <person name="Rohde M."/>
            <person name="Spring S."/>
            <person name="Gronow S."/>
            <person name="Goker M."/>
            <person name="Woyke T."/>
            <person name="Bristow J."/>
            <person name="Eisen J.A."/>
            <person name="Markowitz V."/>
            <person name="Hugenholtz P."/>
            <person name="Kyrpides N.C."/>
            <person name="Klenk H.P."/>
            <person name="Detter J.C."/>
        </authorList>
    </citation>
    <scope>NUCLEOTIDE SEQUENCE [LARGE SCALE GENOMIC DNA]</scope>
    <source>
        <strain evidence="4">ATCC BAA-1237 / DSM 17374 / SPN1</strain>
    </source>
</reference>
<evidence type="ECO:0000313" key="3">
    <source>
        <dbReference type="EMBL" id="AEC01716.1"/>
    </source>
</evidence>
<feature type="transmembrane region" description="Helical" evidence="1">
    <location>
        <begin position="32"/>
        <end position="50"/>
    </location>
</feature>
<dbReference type="Proteomes" id="UP000007939">
    <property type="component" value="Chromosome"/>
</dbReference>
<keyword evidence="4" id="KW-1185">Reference proteome</keyword>
<feature type="transmembrane region" description="Helical" evidence="1">
    <location>
        <begin position="83"/>
        <end position="106"/>
    </location>
</feature>
<feature type="transmembrane region" description="Helical" evidence="1">
    <location>
        <begin position="144"/>
        <end position="163"/>
    </location>
</feature>
<proteinExistence type="predicted"/>
<name>F4GJ76_PARC1</name>
<dbReference type="EMBL" id="CP002659">
    <property type="protein sequence ID" value="AEC01716.1"/>
    <property type="molecule type" value="Genomic_DNA"/>
</dbReference>
<dbReference type="HOGENOM" id="CLU_120911_0_0_12"/>
<sequence length="164" mass="17098">MAINNIQTTPVDVPVKKESFVDVFINGAKKGVGVWLNALLPGVVFGYALTQILQVSGLLGLLSKVFGPIMGIFGLPGEAIGPYLTSFFTLAGGCASAAALAANGILTGTQATIILPMLICIGSDIQFFGRMLAVADVPGKQYKVNFVISIICSIVAGFIMRFIA</sequence>
<reference evidence="4" key="1">
    <citation type="submission" date="2011-04" db="EMBL/GenBank/DDBJ databases">
        <title>The complete genome of Spirochaeta coccoides DSM 17374.</title>
        <authorList>
            <person name="Lucas S."/>
            <person name="Copeland A."/>
            <person name="Lapidus A."/>
            <person name="Bruce D."/>
            <person name="Goodwin L."/>
            <person name="Pitluck S."/>
            <person name="Peters L."/>
            <person name="Kyrpides N."/>
            <person name="Mavromatis K."/>
            <person name="Pagani I."/>
            <person name="Ivanova N."/>
            <person name="Ovchinnikova G."/>
            <person name="Lu M."/>
            <person name="Detter J.C."/>
            <person name="Tapia R."/>
            <person name="Han C."/>
            <person name="Land M."/>
            <person name="Hauser L."/>
            <person name="Markowitz V."/>
            <person name="Cheng J.-F."/>
            <person name="Hugenholtz P."/>
            <person name="Woyke T."/>
            <person name="Wu D."/>
            <person name="Spring S."/>
            <person name="Schroeder M."/>
            <person name="Brambilla E."/>
            <person name="Klenk H.-P."/>
            <person name="Eisen J.A."/>
        </authorList>
    </citation>
    <scope>NUCLEOTIDE SEQUENCE [LARGE SCALE GENOMIC DNA]</scope>
    <source>
        <strain evidence="4">ATCC BAA-1237 / DSM 17374 / SPN1</strain>
    </source>
</reference>
<dbReference type="InterPro" id="IPR011642">
    <property type="entry name" value="Gate_dom"/>
</dbReference>
<evidence type="ECO:0000313" key="4">
    <source>
        <dbReference type="Proteomes" id="UP000007939"/>
    </source>
</evidence>
<dbReference type="RefSeq" id="WP_013739112.1">
    <property type="nucleotide sequence ID" value="NC_015436.1"/>
</dbReference>
<dbReference type="STRING" id="760011.Spico_0488"/>
<dbReference type="NCBIfam" id="NF007811">
    <property type="entry name" value="PRK10519.1"/>
    <property type="match status" value="1"/>
</dbReference>
<feature type="domain" description="Nucleoside transporter/FeoB GTPase Gate" evidence="2">
    <location>
        <begin position="39"/>
        <end position="128"/>
    </location>
</feature>
<feature type="transmembrane region" description="Helical" evidence="1">
    <location>
        <begin position="113"/>
        <end position="132"/>
    </location>
</feature>
<dbReference type="Pfam" id="PF07670">
    <property type="entry name" value="Gate"/>
    <property type="match status" value="1"/>
</dbReference>
<dbReference type="OrthoDB" id="9779080at2"/>
<accession>F4GJ76</accession>
<dbReference type="eggNOG" id="COG0700">
    <property type="taxonomic scope" value="Bacteria"/>
</dbReference>
<dbReference type="AlphaFoldDB" id="F4GJ76"/>
<evidence type="ECO:0000256" key="1">
    <source>
        <dbReference type="SAM" id="Phobius"/>
    </source>
</evidence>
<organism evidence="3 4">
    <name type="scientific">Parasphaerochaeta coccoides (strain ATCC BAA-1237 / DSM 17374 / SPN1)</name>
    <name type="common">Sphaerochaeta coccoides</name>
    <dbReference type="NCBI Taxonomy" id="760011"/>
    <lineage>
        <taxon>Bacteria</taxon>
        <taxon>Pseudomonadati</taxon>
        <taxon>Spirochaetota</taxon>
        <taxon>Spirochaetia</taxon>
        <taxon>Spirochaetales</taxon>
        <taxon>Sphaerochaetaceae</taxon>
        <taxon>Parasphaerochaeta</taxon>
    </lineage>
</organism>
<keyword evidence="1" id="KW-0472">Membrane</keyword>
<keyword evidence="1" id="KW-1133">Transmembrane helix</keyword>